<name>A0ACC2U671_9FUNG</name>
<gene>
    <name evidence="1" type="ORF">DSO57_1005754</name>
</gene>
<sequence>MALTGFQVANLVPYFARILPQLLGLYTPIEKEPSNANQVTQDGQGPANLLSCKPELLNYSETHQTFEDDSPNGHQIAVNLVPSKTQTYTEVVACLKEVTARPPASPANDHQLMPVSSPEWLIQFDWSGDVVKSSGGTKYCHFCSSEQP</sequence>
<accession>A0ACC2U671</accession>
<reference evidence="1" key="1">
    <citation type="submission" date="2022-04" db="EMBL/GenBank/DDBJ databases">
        <title>Genome of the entomopathogenic fungus Entomophthora muscae.</title>
        <authorList>
            <person name="Elya C."/>
            <person name="Lovett B.R."/>
            <person name="Lee E."/>
            <person name="Macias A.M."/>
            <person name="Hajek A.E."/>
            <person name="De Bivort B.L."/>
            <person name="Kasson M.T."/>
            <person name="De Fine Licht H.H."/>
            <person name="Stajich J.E."/>
        </authorList>
    </citation>
    <scope>NUCLEOTIDE SEQUENCE</scope>
    <source>
        <strain evidence="1">Berkeley</strain>
    </source>
</reference>
<dbReference type="EMBL" id="QTSX02001436">
    <property type="protein sequence ID" value="KAJ9082304.1"/>
    <property type="molecule type" value="Genomic_DNA"/>
</dbReference>
<comment type="caution">
    <text evidence="1">The sequence shown here is derived from an EMBL/GenBank/DDBJ whole genome shotgun (WGS) entry which is preliminary data.</text>
</comment>
<keyword evidence="2" id="KW-1185">Reference proteome</keyword>
<organism evidence="1 2">
    <name type="scientific">Entomophthora muscae</name>
    <dbReference type="NCBI Taxonomy" id="34485"/>
    <lineage>
        <taxon>Eukaryota</taxon>
        <taxon>Fungi</taxon>
        <taxon>Fungi incertae sedis</taxon>
        <taxon>Zoopagomycota</taxon>
        <taxon>Entomophthoromycotina</taxon>
        <taxon>Entomophthoromycetes</taxon>
        <taxon>Entomophthorales</taxon>
        <taxon>Entomophthoraceae</taxon>
        <taxon>Entomophthora</taxon>
    </lineage>
</organism>
<proteinExistence type="predicted"/>
<evidence type="ECO:0000313" key="2">
    <source>
        <dbReference type="Proteomes" id="UP001165960"/>
    </source>
</evidence>
<dbReference type="Proteomes" id="UP001165960">
    <property type="component" value="Unassembled WGS sequence"/>
</dbReference>
<evidence type="ECO:0000313" key="1">
    <source>
        <dbReference type="EMBL" id="KAJ9082304.1"/>
    </source>
</evidence>
<protein>
    <submittedName>
        <fullName evidence="1">Uncharacterized protein</fullName>
    </submittedName>
</protein>